<feature type="region of interest" description="Disordered" evidence="2">
    <location>
        <begin position="864"/>
        <end position="919"/>
    </location>
</feature>
<keyword evidence="1" id="KW-0802">TPR repeat</keyword>
<feature type="repeat" description="TPR" evidence="1">
    <location>
        <begin position="764"/>
        <end position="797"/>
    </location>
</feature>
<evidence type="ECO:0000313" key="3">
    <source>
        <dbReference type="Proteomes" id="UP000694843"/>
    </source>
</evidence>
<dbReference type="FunFam" id="1.25.40.10:FF:000468">
    <property type="entry name" value="Intraflagellar transport 88 homolog"/>
    <property type="match status" value="1"/>
</dbReference>
<dbReference type="SUPFAM" id="SSF48452">
    <property type="entry name" value="TPR-like"/>
    <property type="match status" value="3"/>
</dbReference>
<feature type="repeat" description="TPR" evidence="1">
    <location>
        <begin position="227"/>
        <end position="260"/>
    </location>
</feature>
<dbReference type="GO" id="GO:0097546">
    <property type="term" value="C:ciliary base"/>
    <property type="evidence" value="ECO:0007669"/>
    <property type="project" value="TreeGrafter"/>
</dbReference>
<gene>
    <name evidence="4" type="primary">LOC108681102</name>
</gene>
<dbReference type="OMA" id="RIKIMHN"/>
<evidence type="ECO:0000256" key="2">
    <source>
        <dbReference type="SAM" id="MobiDB-lite"/>
    </source>
</evidence>
<sequence>MCAAVHPAPNDDLYAGFDDVHPALDIKHLQQDPNFQEAVRTSYGRRPPTQSRAPTGLGRLSTALPGGTGQKTGIGLGTAGGSAGDGLRRPMTSVMGTGYSSQQTLFDPMNQTSKGPAPPLLSKADESPEAQLKASEKRITALVEESCLAMGRGDRRAALERAKEASSKERSLIRQREQAGLNDAHNLDLTFSVLFNLANQYAANEMYTEALNTYQIITKDRMFNNSGRLRVNMGNIYFKTGNYAKAIKYYRMAYDQVNNTNKNLKIRIMHNIGLVFIKMGQYSEACTSFEYIMQEQPNFQTGLDLVTAHYALRDKEKMKKSYLRLLDCVLDVDDDEKYTATADDAHGNLILEVIRNDSLRKVERQLRQEAERAILTAAKLISPVIEEDYSAGYNWCVNAIKNSAYPELASDLEINKAVMFLRQKNFREAVDTLKMFEKKETKVASTAATNLSFLYILQKDLSQAELYASQARDSNGYNEAALVNLGNVCYLRGDYEKARELYLAALDIDAAAVEALYNLGPLQPRKALYCLVKALYNLREALYNTVEAVYNLVKALYNLGEALYCLDEAIHCLNEALCCIDEALYCLGEALYCLDEALYCLDEALYNLGEALYCLDEALYNLGEALYCLDEALYNLGEAFYCLDEAILCLEEALYCLDEALYCLDEALYCLDEALYCLGEALYNTVEAVYNFVKALYNLELIAHLYQMMGDSEQASEWYLQVLSLVPTDSHILERLGQIFDGAGDKQQAYQYYFDSFRYFPSNLDVIDWLGSYFIELQYPEKAIEYFERAALMQPDDPKWQLMVAACHRRAGAYHKAFSTYKLVHMDFPENIECLKMLVRLSSDLGLAESGQYAMELKKAEQLSLQRETRAASSGPGSRRSSSRASRSGSAMSGIDGAKSPMDRAASSRSYGGVRSFPGSAVSGRATRLSLESDAPGHLPATKEIDVSYQDPVGPIPERPRTSMRRDKPDDDFGDDELGDDLLP</sequence>
<reference evidence="4" key="1">
    <citation type="submission" date="2025-08" db="UniProtKB">
        <authorList>
            <consortium name="RefSeq"/>
        </authorList>
    </citation>
    <scope>IDENTIFICATION</scope>
    <source>
        <tissue evidence="4">Whole organism</tissue>
    </source>
</reference>
<feature type="compositionally biased region" description="Acidic residues" evidence="2">
    <location>
        <begin position="972"/>
        <end position="984"/>
    </location>
</feature>
<dbReference type="InterPro" id="IPR011990">
    <property type="entry name" value="TPR-like_helical_dom_sf"/>
</dbReference>
<organism evidence="3 4">
    <name type="scientific">Hyalella azteca</name>
    <name type="common">Amphipod</name>
    <dbReference type="NCBI Taxonomy" id="294128"/>
    <lineage>
        <taxon>Eukaryota</taxon>
        <taxon>Metazoa</taxon>
        <taxon>Ecdysozoa</taxon>
        <taxon>Arthropoda</taxon>
        <taxon>Crustacea</taxon>
        <taxon>Multicrustacea</taxon>
        <taxon>Malacostraca</taxon>
        <taxon>Eumalacostraca</taxon>
        <taxon>Peracarida</taxon>
        <taxon>Amphipoda</taxon>
        <taxon>Senticaudata</taxon>
        <taxon>Talitrida</taxon>
        <taxon>Talitroidea</taxon>
        <taxon>Hyalellidae</taxon>
        <taxon>Hyalella</taxon>
    </lineage>
</organism>
<dbReference type="GO" id="GO:0042073">
    <property type="term" value="P:intraciliary transport"/>
    <property type="evidence" value="ECO:0007669"/>
    <property type="project" value="TreeGrafter"/>
</dbReference>
<dbReference type="AlphaFoldDB" id="A0A979FXG9"/>
<proteinExistence type="predicted"/>
<dbReference type="InterPro" id="IPR019734">
    <property type="entry name" value="TPR_rpt"/>
</dbReference>
<dbReference type="GO" id="GO:0019894">
    <property type="term" value="F:kinesin binding"/>
    <property type="evidence" value="ECO:0007669"/>
    <property type="project" value="TreeGrafter"/>
</dbReference>
<protein>
    <submittedName>
        <fullName evidence="4">Intraflagellar transport protein 88 homolog</fullName>
    </submittedName>
</protein>
<dbReference type="GO" id="GO:1905515">
    <property type="term" value="P:non-motile cilium assembly"/>
    <property type="evidence" value="ECO:0007669"/>
    <property type="project" value="TreeGrafter"/>
</dbReference>
<feature type="repeat" description="TPR" evidence="1">
    <location>
        <begin position="730"/>
        <end position="763"/>
    </location>
</feature>
<feature type="compositionally biased region" description="Low complexity" evidence="2">
    <location>
        <begin position="871"/>
        <end position="894"/>
    </location>
</feature>
<dbReference type="Gene3D" id="1.25.40.10">
    <property type="entry name" value="Tetratricopeptide repeat domain"/>
    <property type="match status" value="3"/>
</dbReference>
<dbReference type="Pfam" id="PF13424">
    <property type="entry name" value="TPR_12"/>
    <property type="match status" value="1"/>
</dbReference>
<dbReference type="PROSITE" id="PS50005">
    <property type="entry name" value="TPR"/>
    <property type="match status" value="5"/>
</dbReference>
<feature type="repeat" description="TPR" evidence="1">
    <location>
        <begin position="479"/>
        <end position="512"/>
    </location>
</feature>
<feature type="repeat" description="TPR" evidence="1">
    <location>
        <begin position="266"/>
        <end position="299"/>
    </location>
</feature>
<evidence type="ECO:0000256" key="1">
    <source>
        <dbReference type="PROSITE-ProRule" id="PRU00339"/>
    </source>
</evidence>
<feature type="region of interest" description="Disordered" evidence="2">
    <location>
        <begin position="932"/>
        <end position="984"/>
    </location>
</feature>
<dbReference type="OrthoDB" id="1926212at2759"/>
<dbReference type="Proteomes" id="UP000694843">
    <property type="component" value="Unplaced"/>
</dbReference>
<dbReference type="PANTHER" id="PTHR44117">
    <property type="entry name" value="INTRAFLAGELLAR TRANSPORT PROTEIN 88 HOMOLOG"/>
    <property type="match status" value="1"/>
</dbReference>
<dbReference type="KEGG" id="hazt:108681102"/>
<dbReference type="Pfam" id="PF13432">
    <property type="entry name" value="TPR_16"/>
    <property type="match status" value="1"/>
</dbReference>
<dbReference type="PANTHER" id="PTHR44117:SF1">
    <property type="entry name" value="INTRAFLAGELLAR TRANSPORT PROTEIN 88 HOMOLOG"/>
    <property type="match status" value="1"/>
</dbReference>
<dbReference type="SMART" id="SM00028">
    <property type="entry name" value="TPR"/>
    <property type="match status" value="9"/>
</dbReference>
<accession>A0A979FXG9</accession>
<dbReference type="RefSeq" id="XP_047741162.1">
    <property type="nucleotide sequence ID" value="XM_047885206.1"/>
</dbReference>
<dbReference type="GO" id="GO:0036064">
    <property type="term" value="C:ciliary basal body"/>
    <property type="evidence" value="ECO:0007669"/>
    <property type="project" value="TreeGrafter"/>
</dbReference>
<dbReference type="Pfam" id="PF13181">
    <property type="entry name" value="TPR_8"/>
    <property type="match status" value="1"/>
</dbReference>
<dbReference type="Pfam" id="PF13414">
    <property type="entry name" value="TPR_11"/>
    <property type="match status" value="1"/>
</dbReference>
<evidence type="ECO:0000313" key="4">
    <source>
        <dbReference type="RefSeq" id="XP_047741162.1"/>
    </source>
</evidence>
<name>A0A979FXG9_HYAAZ</name>
<dbReference type="GO" id="GO:0005814">
    <property type="term" value="C:centriole"/>
    <property type="evidence" value="ECO:0007669"/>
    <property type="project" value="TreeGrafter"/>
</dbReference>
<dbReference type="CTD" id="35414"/>
<dbReference type="GO" id="GO:0097730">
    <property type="term" value="C:non-motile cilium"/>
    <property type="evidence" value="ECO:0007669"/>
    <property type="project" value="TreeGrafter"/>
</dbReference>
<dbReference type="GeneID" id="108681102"/>
<keyword evidence="3" id="KW-1185">Reference proteome</keyword>
<feature type="compositionally biased region" description="Basic and acidic residues" evidence="2">
    <location>
        <begin position="958"/>
        <end position="971"/>
    </location>
</feature>